<evidence type="ECO:0000256" key="6">
    <source>
        <dbReference type="ARBA" id="ARBA00022806"/>
    </source>
</evidence>
<evidence type="ECO:0000256" key="11">
    <source>
        <dbReference type="NCBIfam" id="TIGR00665"/>
    </source>
</evidence>
<dbReference type="Pfam" id="PF03796">
    <property type="entry name" value="DnaB_C"/>
    <property type="match status" value="1"/>
</dbReference>
<evidence type="ECO:0000256" key="2">
    <source>
        <dbReference type="ARBA" id="ARBA00022515"/>
    </source>
</evidence>
<gene>
    <name evidence="14" type="primary">dnaB</name>
    <name evidence="14" type="ORF">HLPR_27380</name>
</gene>
<dbReference type="GO" id="GO:0005524">
    <property type="term" value="F:ATP binding"/>
    <property type="evidence" value="ECO:0007669"/>
    <property type="project" value="UniProtKB-UniRule"/>
</dbReference>
<dbReference type="EMBL" id="AP028654">
    <property type="protein sequence ID" value="BEP30407.1"/>
    <property type="molecule type" value="Genomic_DNA"/>
</dbReference>
<dbReference type="Gene3D" id="1.10.860.10">
    <property type="entry name" value="DNAb Helicase, Chain A"/>
    <property type="match status" value="1"/>
</dbReference>
<evidence type="ECO:0000256" key="8">
    <source>
        <dbReference type="ARBA" id="ARBA00023125"/>
    </source>
</evidence>
<dbReference type="GO" id="GO:0042802">
    <property type="term" value="F:identical protein binding"/>
    <property type="evidence" value="ECO:0007669"/>
    <property type="project" value="UniProtKB-ARBA"/>
</dbReference>
<evidence type="ECO:0000256" key="5">
    <source>
        <dbReference type="ARBA" id="ARBA00022801"/>
    </source>
</evidence>
<dbReference type="Pfam" id="PF00772">
    <property type="entry name" value="DnaB"/>
    <property type="match status" value="1"/>
</dbReference>
<dbReference type="GO" id="GO:0005829">
    <property type="term" value="C:cytosol"/>
    <property type="evidence" value="ECO:0007669"/>
    <property type="project" value="TreeGrafter"/>
</dbReference>
<dbReference type="InterPro" id="IPR007693">
    <property type="entry name" value="DNA_helicase_DnaB-like_N"/>
</dbReference>
<proteinExistence type="inferred from homology"/>
<name>A0AAU9EHS8_9FIRM</name>
<dbReference type="NCBIfam" id="TIGR00665">
    <property type="entry name" value="DnaB"/>
    <property type="match status" value="1"/>
</dbReference>
<evidence type="ECO:0000313" key="15">
    <source>
        <dbReference type="Proteomes" id="UP001321786"/>
    </source>
</evidence>
<keyword evidence="5 12" id="KW-0378">Hydrolase</keyword>
<dbReference type="KEGG" id="hprf:HLPR_27380"/>
<dbReference type="InterPro" id="IPR016136">
    <property type="entry name" value="DNA_helicase_N/primase_C"/>
</dbReference>
<dbReference type="GO" id="GO:0016787">
    <property type="term" value="F:hydrolase activity"/>
    <property type="evidence" value="ECO:0007669"/>
    <property type="project" value="UniProtKB-KW"/>
</dbReference>
<dbReference type="FunFam" id="3.40.50.300:FF:000076">
    <property type="entry name" value="Replicative DNA helicase"/>
    <property type="match status" value="1"/>
</dbReference>
<evidence type="ECO:0000259" key="13">
    <source>
        <dbReference type="PROSITE" id="PS51199"/>
    </source>
</evidence>
<dbReference type="SUPFAM" id="SSF52540">
    <property type="entry name" value="P-loop containing nucleoside triphosphate hydrolases"/>
    <property type="match status" value="1"/>
</dbReference>
<dbReference type="CDD" id="cd00984">
    <property type="entry name" value="DnaB_C"/>
    <property type="match status" value="1"/>
</dbReference>
<reference evidence="14 15" key="1">
    <citation type="submission" date="2023-08" db="EMBL/GenBank/DDBJ databases">
        <title>Helicovermis profunda gen. nov., sp. nov., a novel mesophilic, fermentative bacterium within the Bacillota from a deep-sea hydrothermal vent chimney.</title>
        <authorList>
            <person name="Miyazaki U."/>
            <person name="Mizutani D."/>
            <person name="Hashimoto Y."/>
            <person name="Tame A."/>
            <person name="Sawayama S."/>
            <person name="Miyazaki J."/>
            <person name="Takai K."/>
            <person name="Nakagawa S."/>
        </authorList>
    </citation>
    <scope>NUCLEOTIDE SEQUENCE [LARGE SCALE GENOMIC DNA]</scope>
    <source>
        <strain evidence="14 15">S502</strain>
    </source>
</reference>
<keyword evidence="8 12" id="KW-0238">DNA-binding</keyword>
<dbReference type="InterPro" id="IPR007694">
    <property type="entry name" value="DNA_helicase_DnaB-like_C"/>
</dbReference>
<dbReference type="SUPFAM" id="SSF48024">
    <property type="entry name" value="N-terminal domain of DnaB helicase"/>
    <property type="match status" value="1"/>
</dbReference>
<dbReference type="PANTHER" id="PTHR30153">
    <property type="entry name" value="REPLICATIVE DNA HELICASE DNAB"/>
    <property type="match status" value="1"/>
</dbReference>
<dbReference type="GO" id="GO:0006269">
    <property type="term" value="P:DNA replication, synthesis of primer"/>
    <property type="evidence" value="ECO:0007669"/>
    <property type="project" value="UniProtKB-UniRule"/>
</dbReference>
<dbReference type="AlphaFoldDB" id="A0AAU9EHS8"/>
<dbReference type="GO" id="GO:1990077">
    <property type="term" value="C:primosome complex"/>
    <property type="evidence" value="ECO:0007669"/>
    <property type="project" value="UniProtKB-UniRule"/>
</dbReference>
<evidence type="ECO:0000256" key="9">
    <source>
        <dbReference type="ARBA" id="ARBA00023235"/>
    </source>
</evidence>
<organism evidence="14 15">
    <name type="scientific">Helicovermis profundi</name>
    <dbReference type="NCBI Taxonomy" id="3065157"/>
    <lineage>
        <taxon>Bacteria</taxon>
        <taxon>Bacillati</taxon>
        <taxon>Bacillota</taxon>
        <taxon>Clostridia</taxon>
        <taxon>Helicovermis</taxon>
    </lineage>
</organism>
<keyword evidence="4 12" id="KW-0547">Nucleotide-binding</keyword>
<comment type="function">
    <text evidence="12">The main replicative DNA helicase, it participates in initiation and elongation during chromosome replication. Travels ahead of the DNA replisome, separating dsDNA into templates for DNA synthesis. A processive ATP-dependent 5'-3' DNA helicase it has DNA-dependent ATPase activity.</text>
</comment>
<accession>A0AAU9EHS8</accession>
<keyword evidence="9" id="KW-0413">Isomerase</keyword>
<evidence type="ECO:0000256" key="4">
    <source>
        <dbReference type="ARBA" id="ARBA00022741"/>
    </source>
</evidence>
<keyword evidence="3 12" id="KW-0235">DNA replication</keyword>
<evidence type="ECO:0000313" key="14">
    <source>
        <dbReference type="EMBL" id="BEP30407.1"/>
    </source>
</evidence>
<keyword evidence="7 12" id="KW-0067">ATP-binding</keyword>
<dbReference type="GO" id="GO:0003677">
    <property type="term" value="F:DNA binding"/>
    <property type="evidence" value="ECO:0007669"/>
    <property type="project" value="UniProtKB-UniRule"/>
</dbReference>
<evidence type="ECO:0000256" key="7">
    <source>
        <dbReference type="ARBA" id="ARBA00022840"/>
    </source>
</evidence>
<feature type="domain" description="SF4 helicase" evidence="13">
    <location>
        <begin position="176"/>
        <end position="440"/>
    </location>
</feature>
<evidence type="ECO:0000256" key="1">
    <source>
        <dbReference type="ARBA" id="ARBA00008428"/>
    </source>
</evidence>
<dbReference type="InterPro" id="IPR007692">
    <property type="entry name" value="DNA_helicase_DnaB"/>
</dbReference>
<dbReference type="Gene3D" id="3.40.50.300">
    <property type="entry name" value="P-loop containing nucleotide triphosphate hydrolases"/>
    <property type="match status" value="1"/>
</dbReference>
<dbReference type="Proteomes" id="UP001321786">
    <property type="component" value="Chromosome"/>
</dbReference>
<sequence length="440" mass="49383">MELKGKIKPNSIEAEKSVIGAMILDKDSINDIVDLISSDDFYKESHKLIFESVLEIYNNNEPVDIVTLSDKLISEGILENIGGLDYLAELTEMGIITSNARYYAKIIEEKSTLRKLIGASTLILQKGYESIDAKELLELAEKNIFNISQNKAREGFSPIRELLYKTYEKIEMLYESDDALTGLSSGFKDLDVKTSGFQKSDLILVAARPSMGKTAFSINVCQYAGTHKSSVAIFSLEMSKDQLVQRMLSSESHISIQKIRNGDLEEDDWISLTKAMARLSEANIFIDDTPAITVMEMRAKCRKLKMEKGLDVIMVDYLQLMSGGGKQESRQQEISTISRSLKALAREMDCPVIALSQLSRAPELRADHRPILSDLRESGAIEQDADIVMFLYRDEYYFPDSEKQGIGELIIAKQRNGETGTVELAWIGKYTKFGDLAREV</sequence>
<dbReference type="InterPro" id="IPR036185">
    <property type="entry name" value="DNA_heli_DnaB-like_N_sf"/>
</dbReference>
<keyword evidence="15" id="KW-1185">Reference proteome</keyword>
<dbReference type="GO" id="GO:0043139">
    <property type="term" value="F:5'-3' DNA helicase activity"/>
    <property type="evidence" value="ECO:0007669"/>
    <property type="project" value="UniProtKB-EC"/>
</dbReference>
<dbReference type="PANTHER" id="PTHR30153:SF2">
    <property type="entry name" value="REPLICATIVE DNA HELICASE"/>
    <property type="match status" value="1"/>
</dbReference>
<evidence type="ECO:0000256" key="3">
    <source>
        <dbReference type="ARBA" id="ARBA00022705"/>
    </source>
</evidence>
<evidence type="ECO:0000256" key="12">
    <source>
        <dbReference type="RuleBase" id="RU362085"/>
    </source>
</evidence>
<comment type="similarity">
    <text evidence="1 12">Belongs to the helicase family. DnaB subfamily.</text>
</comment>
<dbReference type="PROSITE" id="PS51199">
    <property type="entry name" value="SF4_HELICASE"/>
    <property type="match status" value="1"/>
</dbReference>
<dbReference type="NCBIfam" id="NF004384">
    <property type="entry name" value="PRK05748.1"/>
    <property type="match status" value="1"/>
</dbReference>
<dbReference type="FunFam" id="1.10.860.10:FF:000001">
    <property type="entry name" value="Replicative DNA helicase"/>
    <property type="match status" value="1"/>
</dbReference>
<comment type="catalytic activity">
    <reaction evidence="10 12">
        <text>ATP + H2O = ADP + phosphate + H(+)</text>
        <dbReference type="Rhea" id="RHEA:13065"/>
        <dbReference type="ChEBI" id="CHEBI:15377"/>
        <dbReference type="ChEBI" id="CHEBI:15378"/>
        <dbReference type="ChEBI" id="CHEBI:30616"/>
        <dbReference type="ChEBI" id="CHEBI:43474"/>
        <dbReference type="ChEBI" id="CHEBI:456216"/>
        <dbReference type="EC" id="5.6.2.3"/>
    </reaction>
</comment>
<keyword evidence="2 12" id="KW-0639">Primosome</keyword>
<dbReference type="RefSeq" id="WP_338535993.1">
    <property type="nucleotide sequence ID" value="NZ_AP028654.1"/>
</dbReference>
<dbReference type="EC" id="5.6.2.3" evidence="11 12"/>
<keyword evidence="6 12" id="KW-0347">Helicase</keyword>
<protein>
    <recommendedName>
        <fullName evidence="11 12">Replicative DNA helicase</fullName>
        <ecNumber evidence="11 12">5.6.2.3</ecNumber>
    </recommendedName>
</protein>
<evidence type="ECO:0000256" key="10">
    <source>
        <dbReference type="ARBA" id="ARBA00048954"/>
    </source>
</evidence>
<dbReference type="InterPro" id="IPR027417">
    <property type="entry name" value="P-loop_NTPase"/>
</dbReference>